<dbReference type="PANTHER" id="PTHR28112">
    <property type="entry name" value="SRP-INDEPENDENT TARGETING PROTEIN 3"/>
    <property type="match status" value="1"/>
</dbReference>
<keyword evidence="1" id="KW-0472">Membrane</keyword>
<dbReference type="Pfam" id="PF10032">
    <property type="entry name" value="Pho88"/>
    <property type="match status" value="1"/>
</dbReference>
<dbReference type="GO" id="GO:0005783">
    <property type="term" value="C:endoplasmic reticulum"/>
    <property type="evidence" value="ECO:0007669"/>
    <property type="project" value="InterPro"/>
</dbReference>
<dbReference type="GO" id="GO:0045047">
    <property type="term" value="P:protein targeting to ER"/>
    <property type="evidence" value="ECO:0007669"/>
    <property type="project" value="InterPro"/>
</dbReference>
<dbReference type="Proteomes" id="UP000663850">
    <property type="component" value="Unassembled WGS sequence"/>
</dbReference>
<dbReference type="InterPro" id="IPR012098">
    <property type="entry name" value="SND3_fun"/>
</dbReference>
<dbReference type="EMBL" id="CAJMWZ010004516">
    <property type="protein sequence ID" value="CAE6490855.1"/>
    <property type="molecule type" value="Genomic_DNA"/>
</dbReference>
<accession>A0A8H3CM62</accession>
<proteinExistence type="predicted"/>
<comment type="caution">
    <text evidence="2">The sequence shown here is derived from an EMBL/GenBank/DDBJ whole genome shotgun (WGS) entry which is preliminary data.</text>
</comment>
<sequence length="187" mass="20522">MNMNPAVTNLMVSLGAMQVARRIPFDDPEVLHYVRLGYIAAQLICLATFYYISYKVKAKNDQTVLKYVEPKNPMSSDSGGLVTTTVRDYDLAETSKLVRGVYMGVLMMAFLHGYMKYTQPLFIQGLMGLKNLIEAKPVAIHVLGRPATGNLKRPFKAPGGMFGAGGEPQTDAASIKEAEKIAAKKDE</sequence>
<organism evidence="2 3">
    <name type="scientific">Rhizoctonia solani</name>
    <dbReference type="NCBI Taxonomy" id="456999"/>
    <lineage>
        <taxon>Eukaryota</taxon>
        <taxon>Fungi</taxon>
        <taxon>Dikarya</taxon>
        <taxon>Basidiomycota</taxon>
        <taxon>Agaricomycotina</taxon>
        <taxon>Agaricomycetes</taxon>
        <taxon>Cantharellales</taxon>
        <taxon>Ceratobasidiaceae</taxon>
        <taxon>Rhizoctonia</taxon>
    </lineage>
</organism>
<protein>
    <submittedName>
        <fullName evidence="2">Uncharacterized protein</fullName>
    </submittedName>
</protein>
<feature type="transmembrane region" description="Helical" evidence="1">
    <location>
        <begin position="97"/>
        <end position="115"/>
    </location>
</feature>
<name>A0A8H3CM62_9AGAM</name>
<dbReference type="AlphaFoldDB" id="A0A8H3CM62"/>
<gene>
    <name evidence="2" type="ORF">RDB_LOCUS84244</name>
</gene>
<dbReference type="PANTHER" id="PTHR28112:SF1">
    <property type="entry name" value="SRP-INDEPENDENT TARGETING PROTEIN 3"/>
    <property type="match status" value="1"/>
</dbReference>
<dbReference type="PIRSF" id="PIRSF008756">
    <property type="entry name" value="P_tr_PHO88"/>
    <property type="match status" value="1"/>
</dbReference>
<keyword evidence="1" id="KW-1133">Transmembrane helix</keyword>
<keyword evidence="1" id="KW-0812">Transmembrane</keyword>
<evidence type="ECO:0000313" key="2">
    <source>
        <dbReference type="EMBL" id="CAE6490855.1"/>
    </source>
</evidence>
<evidence type="ECO:0000313" key="3">
    <source>
        <dbReference type="Proteomes" id="UP000663850"/>
    </source>
</evidence>
<feature type="transmembrane region" description="Helical" evidence="1">
    <location>
        <begin position="32"/>
        <end position="52"/>
    </location>
</feature>
<reference evidence="2" key="1">
    <citation type="submission" date="2021-01" db="EMBL/GenBank/DDBJ databases">
        <authorList>
            <person name="Kaushik A."/>
        </authorList>
    </citation>
    <scope>NUCLEOTIDE SEQUENCE</scope>
    <source>
        <strain evidence="2">Type strain: AG8-Rh-89/</strain>
    </source>
</reference>
<dbReference type="GO" id="GO:0005739">
    <property type="term" value="C:mitochondrion"/>
    <property type="evidence" value="ECO:0007669"/>
    <property type="project" value="TreeGrafter"/>
</dbReference>
<evidence type="ECO:0000256" key="1">
    <source>
        <dbReference type="SAM" id="Phobius"/>
    </source>
</evidence>